<reference evidence="1 2" key="1">
    <citation type="submission" date="2018-01" db="EMBL/GenBank/DDBJ databases">
        <authorList>
            <person name="Paulsen S."/>
            <person name="Gram L.K."/>
        </authorList>
    </citation>
    <scope>NUCLEOTIDE SEQUENCE [LARGE SCALE GENOMIC DNA]</scope>
    <source>
        <strain evidence="1 2">S2676</strain>
    </source>
</reference>
<accession>A0A5S3WFT4</accession>
<comment type="caution">
    <text evidence="1">The sequence shown here is derived from an EMBL/GenBank/DDBJ whole genome shotgun (WGS) entry which is preliminary data.</text>
</comment>
<reference evidence="2" key="2">
    <citation type="submission" date="2019-06" db="EMBL/GenBank/DDBJ databases">
        <title>Co-occurence of chitin degradation, pigmentation and bioactivity in marine Pseudoalteromonas.</title>
        <authorList>
            <person name="Sonnenschein E.C."/>
            <person name="Bech P.K."/>
        </authorList>
    </citation>
    <scope>NUCLEOTIDE SEQUENCE [LARGE SCALE GENOMIC DNA]</scope>
    <source>
        <strain evidence="2">S2676</strain>
    </source>
</reference>
<gene>
    <name evidence="1" type="ORF">CWB99_21335</name>
</gene>
<name>A0A5S3WFT4_9GAMM</name>
<dbReference type="Proteomes" id="UP000310249">
    <property type="component" value="Unassembled WGS sequence"/>
</dbReference>
<evidence type="ECO:0000313" key="1">
    <source>
        <dbReference type="EMBL" id="TMP25136.1"/>
    </source>
</evidence>
<protein>
    <submittedName>
        <fullName evidence="1">Uncharacterized protein</fullName>
    </submittedName>
</protein>
<sequence length="556" mass="60899">MSKDKLKKIFSPTEGVEISRRKMMYALPVLGGAAILGSRKSQASETATEIDASSYTVTSSLGGVSSTTPRALSERFTDRIYAKDFGATMWHQDTSASSNIPGLNAAFEFANQESHNGERKVVDCGPSRISVNKSTTAAGVVDFNLLDWPENTTVNYTGPAGEQVLFLNHISHPYGGYPDGVPVNELNITAPYHPGLILNVKTKASFGQYEQKAHKIAEETGSDTVDSSSIGFRIDDENIWQWTVNGDRSFHKNLWSQEQGLLVYRFVMSGNTGDVGIQRRNPQYPMDIAGGMRVIATDENGPGYNQYDNVKRFPSPEIVLENNIQGQSKGIKLATNPTGDMLKVTTLHNAPQGSAYLALNKGYFYTVDDYSPNWQGAALKLGRHSETKRSINVSGTINTDGRDYAEYMVKNETCGDIRKGDVCGIDSNGQLTDKWHEAVSFVVKSTNPSFVGGDNWHENGVKPLPEAYTEEEQRQHLQQLEAQRKKVDRIAFCGQVPVNIIGAEPGSYLVPVDANGGIGVVAKRKSDLSFSEYMDCIGQVIAVEEDGRARVIVKVS</sequence>
<dbReference type="RefSeq" id="WP_138551015.1">
    <property type="nucleotide sequence ID" value="NZ_PNCH01000017.1"/>
</dbReference>
<dbReference type="EMBL" id="PNCI01000061">
    <property type="protein sequence ID" value="TMP25136.1"/>
    <property type="molecule type" value="Genomic_DNA"/>
</dbReference>
<proteinExistence type="predicted"/>
<dbReference type="OrthoDB" id="564699at2"/>
<dbReference type="AlphaFoldDB" id="A0A5S3WFT4"/>
<organism evidence="1 2">
    <name type="scientific">Pseudoalteromonas rubra</name>
    <dbReference type="NCBI Taxonomy" id="43658"/>
    <lineage>
        <taxon>Bacteria</taxon>
        <taxon>Pseudomonadati</taxon>
        <taxon>Pseudomonadota</taxon>
        <taxon>Gammaproteobacteria</taxon>
        <taxon>Alteromonadales</taxon>
        <taxon>Pseudoalteromonadaceae</taxon>
        <taxon>Pseudoalteromonas</taxon>
    </lineage>
</organism>
<evidence type="ECO:0000313" key="2">
    <source>
        <dbReference type="Proteomes" id="UP000310249"/>
    </source>
</evidence>